<sequence>MLLRFPVAFGITCLVIWGRGLPFKENEQKLEVKSGNTNEVFATTCVYILALI</sequence>
<gene>
    <name evidence="2" type="ORF">ALC56_13292</name>
</gene>
<keyword evidence="3" id="KW-1185">Reference proteome</keyword>
<dbReference type="EMBL" id="KQ981953">
    <property type="protein sequence ID" value="KYN32435.1"/>
    <property type="molecule type" value="Genomic_DNA"/>
</dbReference>
<proteinExistence type="predicted"/>
<dbReference type="AlphaFoldDB" id="A0A195EVZ4"/>
<reference evidence="2 3" key="1">
    <citation type="submission" date="2016-03" db="EMBL/GenBank/DDBJ databases">
        <title>Trachymyrmex septentrionalis WGS genome.</title>
        <authorList>
            <person name="Nygaard S."/>
            <person name="Hu H."/>
            <person name="Boomsma J."/>
            <person name="Zhang G."/>
        </authorList>
    </citation>
    <scope>NUCLEOTIDE SEQUENCE [LARGE SCALE GENOMIC DNA]</scope>
    <source>
        <strain evidence="2">Tsep2-gDNA-1</strain>
        <tissue evidence="2">Whole body</tissue>
    </source>
</reference>
<evidence type="ECO:0000313" key="3">
    <source>
        <dbReference type="Proteomes" id="UP000078541"/>
    </source>
</evidence>
<organism evidence="2 3">
    <name type="scientific">Trachymyrmex septentrionalis</name>
    <dbReference type="NCBI Taxonomy" id="34720"/>
    <lineage>
        <taxon>Eukaryota</taxon>
        <taxon>Metazoa</taxon>
        <taxon>Ecdysozoa</taxon>
        <taxon>Arthropoda</taxon>
        <taxon>Hexapoda</taxon>
        <taxon>Insecta</taxon>
        <taxon>Pterygota</taxon>
        <taxon>Neoptera</taxon>
        <taxon>Endopterygota</taxon>
        <taxon>Hymenoptera</taxon>
        <taxon>Apocrita</taxon>
        <taxon>Aculeata</taxon>
        <taxon>Formicoidea</taxon>
        <taxon>Formicidae</taxon>
        <taxon>Myrmicinae</taxon>
        <taxon>Trachymyrmex</taxon>
    </lineage>
</organism>
<feature type="signal peptide" evidence="1">
    <location>
        <begin position="1"/>
        <end position="18"/>
    </location>
</feature>
<feature type="chain" id="PRO_5008270982" evidence="1">
    <location>
        <begin position="19"/>
        <end position="52"/>
    </location>
</feature>
<name>A0A195EVZ4_9HYME</name>
<accession>A0A195EVZ4</accession>
<keyword evidence="1" id="KW-0732">Signal</keyword>
<evidence type="ECO:0000313" key="2">
    <source>
        <dbReference type="EMBL" id="KYN32435.1"/>
    </source>
</evidence>
<evidence type="ECO:0000256" key="1">
    <source>
        <dbReference type="SAM" id="SignalP"/>
    </source>
</evidence>
<dbReference type="Proteomes" id="UP000078541">
    <property type="component" value="Unassembled WGS sequence"/>
</dbReference>
<protein>
    <submittedName>
        <fullName evidence="2">Uncharacterized protein</fullName>
    </submittedName>
</protein>